<dbReference type="Proteomes" id="UP000813463">
    <property type="component" value="Chromosome 2"/>
</dbReference>
<evidence type="ECO:0000256" key="2">
    <source>
        <dbReference type="ARBA" id="ARBA00022679"/>
    </source>
</evidence>
<evidence type="ECO:0000256" key="1">
    <source>
        <dbReference type="ARBA" id="ARBA00005771"/>
    </source>
</evidence>
<feature type="domain" description="Sulfotransferase" evidence="4">
    <location>
        <begin position="96"/>
        <end position="363"/>
    </location>
</feature>
<organism evidence="5 6">
    <name type="scientific">Spinacia oleracea</name>
    <name type="common">Spinach</name>
    <dbReference type="NCBI Taxonomy" id="3562"/>
    <lineage>
        <taxon>Eukaryota</taxon>
        <taxon>Viridiplantae</taxon>
        <taxon>Streptophyta</taxon>
        <taxon>Embryophyta</taxon>
        <taxon>Tracheophyta</taxon>
        <taxon>Spermatophyta</taxon>
        <taxon>Magnoliopsida</taxon>
        <taxon>eudicotyledons</taxon>
        <taxon>Gunneridae</taxon>
        <taxon>Pentapetalae</taxon>
        <taxon>Caryophyllales</taxon>
        <taxon>Chenopodiaceae</taxon>
        <taxon>Chenopodioideae</taxon>
        <taxon>Anserineae</taxon>
        <taxon>Spinacia</taxon>
    </lineage>
</organism>
<evidence type="ECO:0000313" key="5">
    <source>
        <dbReference type="Proteomes" id="UP000813463"/>
    </source>
</evidence>
<protein>
    <recommendedName>
        <fullName evidence="3">Sulfotransferase</fullName>
        <ecNumber evidence="3">2.8.2.-</ecNumber>
    </recommendedName>
</protein>
<gene>
    <name evidence="6" type="primary">LOC110790071</name>
</gene>
<dbReference type="EC" id="2.8.2.-" evidence="3"/>
<reference evidence="6" key="2">
    <citation type="submission" date="2025-08" db="UniProtKB">
        <authorList>
            <consortium name="RefSeq"/>
        </authorList>
    </citation>
    <scope>IDENTIFICATION</scope>
    <source>
        <tissue evidence="6">Leaf</tissue>
    </source>
</reference>
<dbReference type="Pfam" id="PF00685">
    <property type="entry name" value="Sulfotransfer_1"/>
    <property type="match status" value="1"/>
</dbReference>
<dbReference type="GO" id="GO:0005737">
    <property type="term" value="C:cytoplasm"/>
    <property type="evidence" value="ECO:0000318"/>
    <property type="project" value="GO_Central"/>
</dbReference>
<dbReference type="GeneID" id="110790071"/>
<comment type="similarity">
    <text evidence="1 3">Belongs to the sulfotransferase 1 family.</text>
</comment>
<dbReference type="GO" id="GO:0008146">
    <property type="term" value="F:sulfotransferase activity"/>
    <property type="evidence" value="ECO:0000318"/>
    <property type="project" value="GO_Central"/>
</dbReference>
<dbReference type="AlphaFoldDB" id="A0A9R0IJJ9"/>
<reference evidence="5" key="1">
    <citation type="journal article" date="2021" name="Nat. Commun.">
        <title>Genomic analyses provide insights into spinach domestication and the genetic basis of agronomic traits.</title>
        <authorList>
            <person name="Cai X."/>
            <person name="Sun X."/>
            <person name="Xu C."/>
            <person name="Sun H."/>
            <person name="Wang X."/>
            <person name="Ge C."/>
            <person name="Zhang Z."/>
            <person name="Wang Q."/>
            <person name="Fei Z."/>
            <person name="Jiao C."/>
            <person name="Wang Q."/>
        </authorList>
    </citation>
    <scope>NUCLEOTIDE SEQUENCE [LARGE SCALE GENOMIC DNA]</scope>
    <source>
        <strain evidence="5">cv. Varoflay</strain>
    </source>
</reference>
<keyword evidence="5" id="KW-1185">Reference proteome</keyword>
<evidence type="ECO:0000256" key="3">
    <source>
        <dbReference type="RuleBase" id="RU361155"/>
    </source>
</evidence>
<evidence type="ECO:0000259" key="4">
    <source>
        <dbReference type="Pfam" id="PF00685"/>
    </source>
</evidence>
<dbReference type="SUPFAM" id="SSF52540">
    <property type="entry name" value="P-loop containing nucleoside triphosphate hydrolases"/>
    <property type="match status" value="1"/>
</dbReference>
<dbReference type="GO" id="GO:0051923">
    <property type="term" value="P:sulfation"/>
    <property type="evidence" value="ECO:0000318"/>
    <property type="project" value="GO_Central"/>
</dbReference>
<dbReference type="Gene3D" id="3.40.50.300">
    <property type="entry name" value="P-loop containing nucleotide triphosphate hydrolases"/>
    <property type="match status" value="1"/>
</dbReference>
<dbReference type="InterPro" id="IPR000863">
    <property type="entry name" value="Sulfotransferase_dom"/>
</dbReference>
<accession>A0A9R0IJJ9</accession>
<evidence type="ECO:0000313" key="6">
    <source>
        <dbReference type="RefSeq" id="XP_021850498.2"/>
    </source>
</evidence>
<sequence length="371" mass="43319">MHIRFLTSKTHVHAYTHYHSISFKKKSIISKNMNPSTMKQTQIIEEEELKELKKSLPKTSFMGCEQIQLLKYENFWCGEMYIQNILMLQRNFIAQDTDLLIASLPKTGTTWLKSLLFSVVNRMKYSMNNKTPLLNNHPHDLVHSLEPLYGEAFEYPRPHHLDQLPSPRLFSTHLSYTSLPQSIKTSECRILYICRNPLDMLVSLYYFSIDFMKKQLGEEFKPPSMEYFFEDFCQGKHPCGPFFEQAVEYWKVSLEKPNKVLFLKYEDLKDDPSLYLKKLAEFIGKPFSIKEESEGVVQEMIELCSIKTMKGLEANSGGEAINRFYGKNSFFRKGEVGDWTNHFTPTMLEKMNKLMEQKLKGTGLSFKLLPS</sequence>
<dbReference type="KEGG" id="soe:110790071"/>
<dbReference type="RefSeq" id="XP_021850498.2">
    <property type="nucleotide sequence ID" value="XM_021994806.2"/>
</dbReference>
<name>A0A9R0IJJ9_SPIOL</name>
<dbReference type="InterPro" id="IPR027417">
    <property type="entry name" value="P-loop_NTPase"/>
</dbReference>
<keyword evidence="2 3" id="KW-0808">Transferase</keyword>
<dbReference type="PANTHER" id="PTHR11783">
    <property type="entry name" value="SULFOTRANSFERASE SULT"/>
    <property type="match status" value="1"/>
</dbReference>
<proteinExistence type="inferred from homology"/>